<gene>
    <name evidence="2" type="ORF">ROG8370_03095</name>
</gene>
<sequence length="84" mass="9600">MPTPSNTLYLSVDQVAKRFSVSKDSIWRWKRNGDFPTPVKLGGTTTRWRLSDIEEWENQLACGFITCLGFEPYGLTMLLIATEN</sequence>
<evidence type="ECO:0000313" key="2">
    <source>
        <dbReference type="EMBL" id="SLN66322.1"/>
    </source>
</evidence>
<reference evidence="3" key="1">
    <citation type="submission" date="2017-03" db="EMBL/GenBank/DDBJ databases">
        <authorList>
            <person name="Rodrigo-Torres L."/>
            <person name="Arahal R.D."/>
            <person name="Lucena T."/>
        </authorList>
    </citation>
    <scope>NUCLEOTIDE SEQUENCE [LARGE SCALE GENOMIC DNA]</scope>
    <source>
        <strain evidence="3">CECT 8370</strain>
    </source>
</reference>
<feature type="domain" description="Helix-turn-helix" evidence="1">
    <location>
        <begin position="9"/>
        <end position="58"/>
    </location>
</feature>
<evidence type="ECO:0000259" key="1">
    <source>
        <dbReference type="Pfam" id="PF12728"/>
    </source>
</evidence>
<evidence type="ECO:0000313" key="3">
    <source>
        <dbReference type="Proteomes" id="UP000194012"/>
    </source>
</evidence>
<organism evidence="2 3">
    <name type="scientific">Roseovarius gaetbuli</name>
    <dbReference type="NCBI Taxonomy" id="1356575"/>
    <lineage>
        <taxon>Bacteria</taxon>
        <taxon>Pseudomonadati</taxon>
        <taxon>Pseudomonadota</taxon>
        <taxon>Alphaproteobacteria</taxon>
        <taxon>Rhodobacterales</taxon>
        <taxon>Roseobacteraceae</taxon>
        <taxon>Roseovarius</taxon>
    </lineage>
</organism>
<dbReference type="EMBL" id="FWFJ01000037">
    <property type="protein sequence ID" value="SLN66322.1"/>
    <property type="molecule type" value="Genomic_DNA"/>
</dbReference>
<dbReference type="InterPro" id="IPR009061">
    <property type="entry name" value="DNA-bd_dom_put_sf"/>
</dbReference>
<accession>A0A1X6ZZP6</accession>
<proteinExistence type="predicted"/>
<keyword evidence="3" id="KW-1185">Reference proteome</keyword>
<dbReference type="Gene3D" id="1.10.238.160">
    <property type="match status" value="1"/>
</dbReference>
<name>A0A1X6ZZP6_9RHOB</name>
<dbReference type="Proteomes" id="UP000194012">
    <property type="component" value="Unassembled WGS sequence"/>
</dbReference>
<dbReference type="RefSeq" id="WP_170925261.1">
    <property type="nucleotide sequence ID" value="NZ_FWFJ01000037.1"/>
</dbReference>
<protein>
    <submittedName>
        <fullName evidence="2">Prophage CP4-57 regulatory protein (AlpA)</fullName>
    </submittedName>
</protein>
<dbReference type="InterPro" id="IPR041657">
    <property type="entry name" value="HTH_17"/>
</dbReference>
<dbReference type="SUPFAM" id="SSF46955">
    <property type="entry name" value="Putative DNA-binding domain"/>
    <property type="match status" value="1"/>
</dbReference>
<dbReference type="AlphaFoldDB" id="A0A1X6ZZP6"/>
<dbReference type="Pfam" id="PF12728">
    <property type="entry name" value="HTH_17"/>
    <property type="match status" value="1"/>
</dbReference>